<proteinExistence type="predicted"/>
<reference evidence="8" key="1">
    <citation type="submission" date="2023-01" db="EMBL/GenBank/DDBJ databases">
        <title>Key to firefly adult light organ development and bioluminescence: homeobox transcription factors regulate luciferase expression and transportation to peroxisome.</title>
        <authorList>
            <person name="Fu X."/>
        </authorList>
    </citation>
    <scope>NUCLEOTIDE SEQUENCE [LARGE SCALE GENOMIC DNA]</scope>
</reference>
<dbReference type="InterPro" id="IPR036034">
    <property type="entry name" value="PDZ_sf"/>
</dbReference>
<keyword evidence="1" id="KW-0813">Transport</keyword>
<dbReference type="GO" id="GO:0007268">
    <property type="term" value="P:chemical synaptic transmission"/>
    <property type="evidence" value="ECO:0007669"/>
    <property type="project" value="TreeGrafter"/>
</dbReference>
<dbReference type="PANTHER" id="PTHR12345">
    <property type="entry name" value="SYNTENIN RELATED"/>
    <property type="match status" value="1"/>
</dbReference>
<dbReference type="SMART" id="SM00462">
    <property type="entry name" value="PTB"/>
    <property type="match status" value="1"/>
</dbReference>
<evidence type="ECO:0000259" key="6">
    <source>
        <dbReference type="PROSITE" id="PS50106"/>
    </source>
</evidence>
<feature type="region of interest" description="Disordered" evidence="4">
    <location>
        <begin position="558"/>
        <end position="579"/>
    </location>
</feature>
<dbReference type="CDD" id="cd01208">
    <property type="entry name" value="PTB_X11"/>
    <property type="match status" value="1"/>
</dbReference>
<evidence type="ECO:0000256" key="1">
    <source>
        <dbReference type="ARBA" id="ARBA00022448"/>
    </source>
</evidence>
<dbReference type="Gene3D" id="2.30.29.30">
    <property type="entry name" value="Pleckstrin-homology domain (PH domain)/Phosphotyrosine-binding domain (PTB)"/>
    <property type="match status" value="1"/>
</dbReference>
<dbReference type="SMART" id="SM00228">
    <property type="entry name" value="PDZ"/>
    <property type="match status" value="2"/>
</dbReference>
<dbReference type="AlphaFoldDB" id="A0AAN7NZD8"/>
<feature type="compositionally biased region" description="Polar residues" evidence="4">
    <location>
        <begin position="723"/>
        <end position="736"/>
    </location>
</feature>
<sequence length="1125" mass="124171">MTSLALTLDNVDGSENTEQISKLFPKCRPRSDINLNPIISLGRDDDHIDNTLSAIMNIDKDNERWDGSCSDSKENASPIHSTDDDDIIIETEYMGDAYKLRDSRIIEIAGGREIYSQSRSKAVRKSRNLGTGDETDKRKNQKSPIKQGVWELRGKKVCSLRQPDCDQKPNAQDNENMISPSGSMSHGEIVIFDDIGDEWQGEGRLDEGHLQDTSDLFSNDRIDSDRVAKVIGSLPIAVYEGSPRRYGPRQVETGTHPQLPSAQSLLASPSVYPPRPGFPQRVVCTPSEIEQVSISETNHFNKPKPISPSSTAQSTTAAFDYLYEFSETRKVLEEFFKCPPSEEENQLHSDFHDLDYELRLQSTDSGNSYVGQRLAKGRQEHCDFTIRIDSPKKHSNNAHIMTLQDQEIEHENNFLDLSIGTGSSGDLETTDCDSNCGDLDSEVSLMLMENELPTVGILGTGGDVGIVSDSSRLCSSMPVLEDGLSSGHASDTDNNNPTVVLIKRQVTDAERELNQSIDKNMQGLSKPIENGLSPTSTVVDVVNVCSGYEDVLSQVDSLAEKTPPPPAPVPHRFSSNDTPDDVEAAIKDIRLALQRTKTLPFATRPEEERETNTVSPVWVPRQRGMSATSGDSDRKVQSGEEGGDEDEADTDLETDRLLGQQRTDDQGFYDDKGWRKPKSRTVMPSHSLSTPKHMLNLDEGTMPLVLSEPTSHPSSPVAESDKSQSPQSQKGSTSSVKPKKEKEAKKKGRNKEGVLERSVLIEGVLFRARYLGSTQLVCEGQPTKTTRMMQAEEAVSRIKAPDGETQPSTEVDLFISTEKIMVLNTDLKEIMMDHALRTISYIADIGDLVVLMARRRFVPHEMEDPPKINRTPKMICHVFESEEAQFIAQSIGQAFQVAYMEFLKANGIEDHSFVKEMDYQEVLNSQEIFGDELQMFAKKEMQKEVVVPKAKGEILGVVIVESGWGSMLPTVVIANLAPTGAAARCGQLNIGDQIIAINGVSLVGLPLSTCQNYIKNSKNQTVVKLTVVPCAPVVEVKIKRPDTKYQLGFSVQNGVICSLLRGGIAERGGVRVGHRIIEINNQSVVAVPHEKIVNLLATSVGEILMKTMPTSMFRLLTGQENPVYI</sequence>
<dbReference type="PANTHER" id="PTHR12345:SF16">
    <property type="entry name" value="X11L, ISOFORM F-RELATED"/>
    <property type="match status" value="1"/>
</dbReference>
<comment type="caution">
    <text evidence="7">The sequence shown here is derived from an EMBL/GenBank/DDBJ whole genome shotgun (WGS) entry which is preliminary data.</text>
</comment>
<dbReference type="InterPro" id="IPR011993">
    <property type="entry name" value="PH-like_dom_sf"/>
</dbReference>
<feature type="domain" description="PDZ" evidence="6">
    <location>
        <begin position="1035"/>
        <end position="1111"/>
    </location>
</feature>
<dbReference type="InterPro" id="IPR051230">
    <property type="entry name" value="APP-Binding"/>
</dbReference>
<dbReference type="EMBL" id="JARPUR010000008">
    <property type="protein sequence ID" value="KAK4872306.1"/>
    <property type="molecule type" value="Genomic_DNA"/>
</dbReference>
<evidence type="ECO:0000256" key="4">
    <source>
        <dbReference type="SAM" id="MobiDB-lite"/>
    </source>
</evidence>
<feature type="region of interest" description="Disordered" evidence="4">
    <location>
        <begin position="600"/>
        <end position="752"/>
    </location>
</feature>
<evidence type="ECO:0000313" key="8">
    <source>
        <dbReference type="Proteomes" id="UP001353858"/>
    </source>
</evidence>
<dbReference type="SUPFAM" id="SSF50156">
    <property type="entry name" value="PDZ domain-like"/>
    <property type="match status" value="2"/>
</dbReference>
<dbReference type="InterPro" id="IPR006020">
    <property type="entry name" value="PTB/PI_dom"/>
</dbReference>
<dbReference type="GO" id="GO:0043197">
    <property type="term" value="C:dendritic spine"/>
    <property type="evidence" value="ECO:0007669"/>
    <property type="project" value="TreeGrafter"/>
</dbReference>
<organism evidence="7 8">
    <name type="scientific">Aquatica leii</name>
    <dbReference type="NCBI Taxonomy" id="1421715"/>
    <lineage>
        <taxon>Eukaryota</taxon>
        <taxon>Metazoa</taxon>
        <taxon>Ecdysozoa</taxon>
        <taxon>Arthropoda</taxon>
        <taxon>Hexapoda</taxon>
        <taxon>Insecta</taxon>
        <taxon>Pterygota</taxon>
        <taxon>Neoptera</taxon>
        <taxon>Endopterygota</taxon>
        <taxon>Coleoptera</taxon>
        <taxon>Polyphaga</taxon>
        <taxon>Elateriformia</taxon>
        <taxon>Elateroidea</taxon>
        <taxon>Lampyridae</taxon>
        <taxon>Luciolinae</taxon>
        <taxon>Aquatica</taxon>
    </lineage>
</organism>
<feature type="domain" description="PID" evidence="5">
    <location>
        <begin position="763"/>
        <end position="909"/>
    </location>
</feature>
<dbReference type="InterPro" id="IPR001478">
    <property type="entry name" value="PDZ"/>
</dbReference>
<feature type="compositionally biased region" description="Basic and acidic residues" evidence="4">
    <location>
        <begin position="738"/>
        <end position="752"/>
    </location>
</feature>
<dbReference type="FunFam" id="2.30.42.10:FF:000007">
    <property type="entry name" value="Amyloid beta A4 protein-binding family A member"/>
    <property type="match status" value="1"/>
</dbReference>
<dbReference type="Gene3D" id="2.30.42.10">
    <property type="match status" value="2"/>
</dbReference>
<dbReference type="Proteomes" id="UP001353858">
    <property type="component" value="Unassembled WGS sequence"/>
</dbReference>
<dbReference type="Pfam" id="PF00640">
    <property type="entry name" value="PID"/>
    <property type="match status" value="1"/>
</dbReference>
<dbReference type="FunFam" id="2.30.42.10:FF:000017">
    <property type="entry name" value="Amyloid beta A4 protein-binding family A member 1"/>
    <property type="match status" value="1"/>
</dbReference>
<keyword evidence="2" id="KW-0597">Phosphoprotein</keyword>
<feature type="compositionally biased region" description="Polar residues" evidence="4">
    <location>
        <begin position="169"/>
        <end position="184"/>
    </location>
</feature>
<feature type="compositionally biased region" description="Acidic residues" evidence="4">
    <location>
        <begin position="641"/>
        <end position="652"/>
    </location>
</feature>
<dbReference type="CDD" id="cd06720">
    <property type="entry name" value="PDZ1_APBA1_3-like"/>
    <property type="match status" value="1"/>
</dbReference>
<evidence type="ECO:0000259" key="5">
    <source>
        <dbReference type="PROSITE" id="PS01179"/>
    </source>
</evidence>
<dbReference type="PROSITE" id="PS01179">
    <property type="entry name" value="PID"/>
    <property type="match status" value="1"/>
</dbReference>
<feature type="domain" description="PDZ" evidence="6">
    <location>
        <begin position="944"/>
        <end position="1029"/>
    </location>
</feature>
<name>A0AAN7NZD8_9COLE</name>
<dbReference type="PROSITE" id="PS50106">
    <property type="entry name" value="PDZ"/>
    <property type="match status" value="2"/>
</dbReference>
<feature type="region of interest" description="Disordered" evidence="4">
    <location>
        <begin position="116"/>
        <end position="146"/>
    </location>
</feature>
<evidence type="ECO:0000313" key="7">
    <source>
        <dbReference type="EMBL" id="KAK4872306.1"/>
    </source>
</evidence>
<evidence type="ECO:0000256" key="2">
    <source>
        <dbReference type="ARBA" id="ARBA00022553"/>
    </source>
</evidence>
<dbReference type="GO" id="GO:0005886">
    <property type="term" value="C:plasma membrane"/>
    <property type="evidence" value="ECO:0007669"/>
    <property type="project" value="TreeGrafter"/>
</dbReference>
<dbReference type="GO" id="GO:0005737">
    <property type="term" value="C:cytoplasm"/>
    <property type="evidence" value="ECO:0007669"/>
    <property type="project" value="TreeGrafter"/>
</dbReference>
<protein>
    <recommendedName>
        <fullName evidence="9">Protein lin-10</fullName>
    </recommendedName>
</protein>
<evidence type="ECO:0008006" key="9">
    <source>
        <dbReference type="Google" id="ProtNLM"/>
    </source>
</evidence>
<gene>
    <name evidence="7" type="ORF">RN001_016430</name>
</gene>
<dbReference type="Pfam" id="PF00595">
    <property type="entry name" value="PDZ"/>
    <property type="match status" value="2"/>
</dbReference>
<evidence type="ECO:0000256" key="3">
    <source>
        <dbReference type="ARBA" id="ARBA00022737"/>
    </source>
</evidence>
<dbReference type="SUPFAM" id="SSF50729">
    <property type="entry name" value="PH domain-like"/>
    <property type="match status" value="1"/>
</dbReference>
<keyword evidence="3" id="KW-0677">Repeat</keyword>
<dbReference type="CDD" id="cd06793">
    <property type="entry name" value="PDZ2_APBA1_3-like"/>
    <property type="match status" value="1"/>
</dbReference>
<feature type="compositionally biased region" description="Basic and acidic residues" evidence="4">
    <location>
        <begin position="662"/>
        <end position="674"/>
    </location>
</feature>
<accession>A0AAN7NZD8</accession>
<keyword evidence="8" id="KW-1185">Reference proteome</keyword>
<dbReference type="FunFam" id="2.30.29.30:FF:000207">
    <property type="entry name" value="Protein CBR-LIN-10, isoform a"/>
    <property type="match status" value="1"/>
</dbReference>
<feature type="region of interest" description="Disordered" evidence="4">
    <location>
        <begin position="162"/>
        <end position="185"/>
    </location>
</feature>